<keyword evidence="6 7" id="KW-0472">Membrane</keyword>
<keyword evidence="3" id="KW-1003">Cell membrane</keyword>
<proteinExistence type="inferred from homology"/>
<dbReference type="AlphaFoldDB" id="A0A8J3EFY3"/>
<evidence type="ECO:0000256" key="8">
    <source>
        <dbReference type="SAM" id="Phobius"/>
    </source>
</evidence>
<comment type="similarity">
    <text evidence="2">Belongs to the MotB family.</text>
</comment>
<evidence type="ECO:0000259" key="9">
    <source>
        <dbReference type="PROSITE" id="PS51123"/>
    </source>
</evidence>
<feature type="transmembrane region" description="Helical" evidence="8">
    <location>
        <begin position="29"/>
        <end position="49"/>
    </location>
</feature>
<dbReference type="InterPro" id="IPR050330">
    <property type="entry name" value="Bact_OuterMem_StrucFunc"/>
</dbReference>
<comment type="caution">
    <text evidence="10">The sequence shown here is derived from an EMBL/GenBank/DDBJ whole genome shotgun (WGS) entry which is preliminary data.</text>
</comment>
<dbReference type="PANTHER" id="PTHR30329">
    <property type="entry name" value="STATOR ELEMENT OF FLAGELLAR MOTOR COMPLEX"/>
    <property type="match status" value="1"/>
</dbReference>
<reference evidence="10" key="2">
    <citation type="submission" date="2020-09" db="EMBL/GenBank/DDBJ databases">
        <authorList>
            <person name="Sun Q."/>
            <person name="Zhou Y."/>
        </authorList>
    </citation>
    <scope>NUCLEOTIDE SEQUENCE</scope>
    <source>
        <strain evidence="10">CGMCC 1.15762</strain>
    </source>
</reference>
<reference evidence="10" key="1">
    <citation type="journal article" date="2014" name="Int. J. Syst. Evol. Microbiol.">
        <title>Complete genome sequence of Corynebacterium casei LMG S-19264T (=DSM 44701T), isolated from a smear-ripened cheese.</title>
        <authorList>
            <consortium name="US DOE Joint Genome Institute (JGI-PGF)"/>
            <person name="Walter F."/>
            <person name="Albersmeier A."/>
            <person name="Kalinowski J."/>
            <person name="Ruckert C."/>
        </authorList>
    </citation>
    <scope>NUCLEOTIDE SEQUENCE</scope>
    <source>
        <strain evidence="10">CGMCC 1.15762</strain>
    </source>
</reference>
<dbReference type="InterPro" id="IPR006665">
    <property type="entry name" value="OmpA-like"/>
</dbReference>
<gene>
    <name evidence="10" type="ORF">GCM10011415_13330</name>
</gene>
<dbReference type="Gene3D" id="3.30.1330.60">
    <property type="entry name" value="OmpA-like domain"/>
    <property type="match status" value="1"/>
</dbReference>
<protein>
    <submittedName>
        <fullName evidence="10">Membrane protein</fullName>
    </submittedName>
</protein>
<evidence type="ECO:0000313" key="11">
    <source>
        <dbReference type="Proteomes" id="UP000617145"/>
    </source>
</evidence>
<evidence type="ECO:0000256" key="5">
    <source>
        <dbReference type="ARBA" id="ARBA00022989"/>
    </source>
</evidence>
<evidence type="ECO:0000313" key="10">
    <source>
        <dbReference type="EMBL" id="GGG67612.1"/>
    </source>
</evidence>
<evidence type="ECO:0000256" key="1">
    <source>
        <dbReference type="ARBA" id="ARBA00004162"/>
    </source>
</evidence>
<dbReference type="GO" id="GO:0005886">
    <property type="term" value="C:plasma membrane"/>
    <property type="evidence" value="ECO:0007669"/>
    <property type="project" value="UniProtKB-SubCell"/>
</dbReference>
<keyword evidence="11" id="KW-1185">Reference proteome</keyword>
<dbReference type="SUPFAM" id="SSF103088">
    <property type="entry name" value="OmpA-like"/>
    <property type="match status" value="1"/>
</dbReference>
<evidence type="ECO:0000256" key="2">
    <source>
        <dbReference type="ARBA" id="ARBA00008914"/>
    </source>
</evidence>
<organism evidence="10 11">
    <name type="scientific">Salipiger pallidus</name>
    <dbReference type="NCBI Taxonomy" id="1775170"/>
    <lineage>
        <taxon>Bacteria</taxon>
        <taxon>Pseudomonadati</taxon>
        <taxon>Pseudomonadota</taxon>
        <taxon>Alphaproteobacteria</taxon>
        <taxon>Rhodobacterales</taxon>
        <taxon>Roseobacteraceae</taxon>
        <taxon>Salipiger</taxon>
    </lineage>
</organism>
<accession>A0A8J3EFY3</accession>
<dbReference type="PANTHER" id="PTHR30329:SF21">
    <property type="entry name" value="LIPOPROTEIN YIAD-RELATED"/>
    <property type="match status" value="1"/>
</dbReference>
<dbReference type="Pfam" id="PF13677">
    <property type="entry name" value="MotB_plug"/>
    <property type="match status" value="1"/>
</dbReference>
<dbReference type="Proteomes" id="UP000617145">
    <property type="component" value="Unassembled WGS sequence"/>
</dbReference>
<sequence length="318" mass="34144">MALKNEQTIVIRRTEESDEHAHHGGAWKVAYADFMTAMMAFFLLLWILAASDEEKLRGLADYFTPSLSESGGRGDGLLDGTVLAADGVLSGTDGAATPVQLPSFGQENPLAVFDSRLRDDRATPAVPFDTRPEGALDSTTISDAADQAQDERDSAAWEAEQDRLEAQITSDLAGAPGLESLSEHLRFERRQDGIDIQIVDTSGSSMFSSGSARIIDRTRDLLEVVAAAVADLPNPITITGHTDSRRYSGSGAYSNWELSADRANATRRVLVENGVNAGRITRISGLADTQPLEGLTPDAPQNRRISVMVVRTDAATSP</sequence>
<comment type="subcellular location">
    <subcellularLocation>
        <location evidence="1">Cell membrane</location>
        <topology evidence="1">Single-pass membrane protein</topology>
    </subcellularLocation>
</comment>
<dbReference type="CDD" id="cd07185">
    <property type="entry name" value="OmpA_C-like"/>
    <property type="match status" value="1"/>
</dbReference>
<dbReference type="InterPro" id="IPR025713">
    <property type="entry name" value="MotB-like_N_dom"/>
</dbReference>
<name>A0A8J3EFY3_9RHOB</name>
<keyword evidence="5 8" id="KW-1133">Transmembrane helix</keyword>
<evidence type="ECO:0000256" key="6">
    <source>
        <dbReference type="ARBA" id="ARBA00023136"/>
    </source>
</evidence>
<dbReference type="PROSITE" id="PS51123">
    <property type="entry name" value="OMPA_2"/>
    <property type="match status" value="1"/>
</dbReference>
<dbReference type="RefSeq" id="WP_188789444.1">
    <property type="nucleotide sequence ID" value="NZ_BMJV01000002.1"/>
</dbReference>
<dbReference type="Pfam" id="PF00691">
    <property type="entry name" value="OmpA"/>
    <property type="match status" value="1"/>
</dbReference>
<dbReference type="EMBL" id="BMJV01000002">
    <property type="protein sequence ID" value="GGG67612.1"/>
    <property type="molecule type" value="Genomic_DNA"/>
</dbReference>
<evidence type="ECO:0000256" key="4">
    <source>
        <dbReference type="ARBA" id="ARBA00022692"/>
    </source>
</evidence>
<evidence type="ECO:0000256" key="3">
    <source>
        <dbReference type="ARBA" id="ARBA00022475"/>
    </source>
</evidence>
<keyword evidence="4 8" id="KW-0812">Transmembrane</keyword>
<evidence type="ECO:0000256" key="7">
    <source>
        <dbReference type="PROSITE-ProRule" id="PRU00473"/>
    </source>
</evidence>
<dbReference type="InterPro" id="IPR036737">
    <property type="entry name" value="OmpA-like_sf"/>
</dbReference>
<feature type="domain" description="OmpA-like" evidence="9">
    <location>
        <begin position="194"/>
        <end position="313"/>
    </location>
</feature>